<gene>
    <name evidence="8" type="ORF">Pa4123_78870</name>
</gene>
<dbReference type="PANTHER" id="PTHR43808">
    <property type="entry name" value="ACETYLORNITHINE DEACETYLASE"/>
    <property type="match status" value="1"/>
</dbReference>
<dbReference type="PANTHER" id="PTHR43808:SF28">
    <property type="entry name" value="[LYSW]-LYSINE_[LYSW]-ORNITHINE HYDROLASE"/>
    <property type="match status" value="1"/>
</dbReference>
<evidence type="ECO:0000313" key="9">
    <source>
        <dbReference type="Proteomes" id="UP001144280"/>
    </source>
</evidence>
<dbReference type="InterPro" id="IPR002933">
    <property type="entry name" value="Peptidase_M20"/>
</dbReference>
<sequence>MTVQPEVALLYQMVRIDSPSRAEHELARFLAVQCRDLGLRAVVDEVGNLVAETGTGRGPTILLLGHLDTIDDPIPAHLYPDRVAGRGAVDAKGPLAAMLSAAAKRLDFPGRLIVAGAVEEEVPGSRGATHLRSTLDRPDAAVIGEPSGWSTVVLGYKGILDLRYRVRRPATHPTNPMEKATEAAAAFWADAVAMLGPDASHAAFDRPAVTLGRMAGDLTEARLDFSYRLPPGFDVEALLRQLRDRARGGDLDVLGMVPAVRTSRGDPVVRALNTGIRRAGGTPRHKLKTATSDMNTLAEVWDVPMATYGPGDSRLDHSAGEHILIDDYLRGIAVLGTALDELALIVAPVSRGGAGLIPLLGGHS</sequence>
<dbReference type="Pfam" id="PF01546">
    <property type="entry name" value="Peptidase_M20"/>
    <property type="match status" value="1"/>
</dbReference>
<dbReference type="RefSeq" id="WP_281904213.1">
    <property type="nucleotide sequence ID" value="NZ_BSDI01000065.1"/>
</dbReference>
<keyword evidence="6" id="KW-0457">Lysine biosynthesis</keyword>
<keyword evidence="2" id="KW-0028">Amino-acid biosynthesis</keyword>
<keyword evidence="3" id="KW-0479">Metal-binding</keyword>
<dbReference type="Proteomes" id="UP001144280">
    <property type="component" value="Unassembled WGS sequence"/>
</dbReference>
<evidence type="ECO:0000256" key="6">
    <source>
        <dbReference type="ARBA" id="ARBA00023154"/>
    </source>
</evidence>
<keyword evidence="5" id="KW-0862">Zinc</keyword>
<reference evidence="8" key="1">
    <citation type="submission" date="2022-12" db="EMBL/GenBank/DDBJ databases">
        <title>New Phytohabitans aurantiacus sp. RD004123 nov., an actinomycete isolated from soil.</title>
        <authorList>
            <person name="Triningsih D.W."/>
            <person name="Harunari E."/>
            <person name="Igarashi Y."/>
        </authorList>
    </citation>
    <scope>NUCLEOTIDE SEQUENCE</scope>
    <source>
        <strain evidence="8">RD004123</strain>
    </source>
</reference>
<evidence type="ECO:0000256" key="1">
    <source>
        <dbReference type="ARBA" id="ARBA00022490"/>
    </source>
</evidence>
<accession>A0ABQ5R768</accession>
<dbReference type="InterPro" id="IPR010175">
    <property type="entry name" value="LysK"/>
</dbReference>
<proteinExistence type="predicted"/>
<evidence type="ECO:0000256" key="3">
    <source>
        <dbReference type="ARBA" id="ARBA00022723"/>
    </source>
</evidence>
<keyword evidence="4" id="KW-0378">Hydrolase</keyword>
<dbReference type="NCBIfam" id="TIGR01902">
    <property type="entry name" value="dapE-lys-deAc"/>
    <property type="match status" value="1"/>
</dbReference>
<dbReference type="SUPFAM" id="SSF53187">
    <property type="entry name" value="Zn-dependent exopeptidases"/>
    <property type="match status" value="1"/>
</dbReference>
<keyword evidence="9" id="KW-1185">Reference proteome</keyword>
<dbReference type="InterPro" id="IPR050072">
    <property type="entry name" value="Peptidase_M20A"/>
</dbReference>
<evidence type="ECO:0000256" key="2">
    <source>
        <dbReference type="ARBA" id="ARBA00022605"/>
    </source>
</evidence>
<organism evidence="8 9">
    <name type="scientific">Phytohabitans aurantiacus</name>
    <dbReference type="NCBI Taxonomy" id="3016789"/>
    <lineage>
        <taxon>Bacteria</taxon>
        <taxon>Bacillati</taxon>
        <taxon>Actinomycetota</taxon>
        <taxon>Actinomycetes</taxon>
        <taxon>Micromonosporales</taxon>
        <taxon>Micromonosporaceae</taxon>
    </lineage>
</organism>
<dbReference type="Gene3D" id="3.40.630.10">
    <property type="entry name" value="Zn peptidases"/>
    <property type="match status" value="2"/>
</dbReference>
<keyword evidence="7" id="KW-0170">Cobalt</keyword>
<comment type="caution">
    <text evidence="8">The sequence shown here is derived from an EMBL/GenBank/DDBJ whole genome shotgun (WGS) entry which is preliminary data.</text>
</comment>
<dbReference type="EMBL" id="BSDI01000065">
    <property type="protein sequence ID" value="GLI02609.1"/>
    <property type="molecule type" value="Genomic_DNA"/>
</dbReference>
<evidence type="ECO:0000256" key="7">
    <source>
        <dbReference type="ARBA" id="ARBA00023285"/>
    </source>
</evidence>
<evidence type="ECO:0000256" key="5">
    <source>
        <dbReference type="ARBA" id="ARBA00022833"/>
    </source>
</evidence>
<keyword evidence="1" id="KW-0963">Cytoplasm</keyword>
<evidence type="ECO:0000313" key="8">
    <source>
        <dbReference type="EMBL" id="GLI02609.1"/>
    </source>
</evidence>
<name>A0ABQ5R768_9ACTN</name>
<evidence type="ECO:0000256" key="4">
    <source>
        <dbReference type="ARBA" id="ARBA00022801"/>
    </source>
</evidence>
<protein>
    <submittedName>
        <fullName evidence="8">Acetyl-lysine deacetylase</fullName>
    </submittedName>
</protein>